<feature type="domain" description="Tryptophan synthase beta chain-like PALP" evidence="9">
    <location>
        <begin position="31"/>
        <end position="296"/>
    </location>
</feature>
<dbReference type="PANTHER" id="PTHR48078">
    <property type="entry name" value="THREONINE DEHYDRATASE, MITOCHONDRIAL-RELATED"/>
    <property type="match status" value="1"/>
</dbReference>
<dbReference type="InterPro" id="IPR050147">
    <property type="entry name" value="Ser/Thr_Dehydratase"/>
</dbReference>
<dbReference type="InterPro" id="IPR001926">
    <property type="entry name" value="TrpB-like_PALP"/>
</dbReference>
<protein>
    <recommendedName>
        <fullName evidence="4">threonine ammonia-lyase</fullName>
        <ecNumber evidence="4">4.3.1.19</ecNumber>
    </recommendedName>
    <alternativeName>
        <fullName evidence="8">Threonine deaminase</fullName>
    </alternativeName>
</protein>
<dbReference type="GO" id="GO:0006567">
    <property type="term" value="P:L-threonine catabolic process"/>
    <property type="evidence" value="ECO:0007669"/>
    <property type="project" value="TreeGrafter"/>
</dbReference>
<dbReference type="GO" id="GO:0009097">
    <property type="term" value="P:isoleucine biosynthetic process"/>
    <property type="evidence" value="ECO:0007669"/>
    <property type="project" value="TreeGrafter"/>
</dbReference>
<name>A0A917T9E3_9ACTN</name>
<dbReference type="AlphaFoldDB" id="A0A917T9E3"/>
<keyword evidence="6" id="KW-0456">Lyase</keyword>
<dbReference type="FunFam" id="3.40.50.1100:FF:000005">
    <property type="entry name" value="Threonine dehydratase catabolic"/>
    <property type="match status" value="1"/>
</dbReference>
<organism evidence="10 11">
    <name type="scientific">Dactylosporangium sucinum</name>
    <dbReference type="NCBI Taxonomy" id="1424081"/>
    <lineage>
        <taxon>Bacteria</taxon>
        <taxon>Bacillati</taxon>
        <taxon>Actinomycetota</taxon>
        <taxon>Actinomycetes</taxon>
        <taxon>Micromonosporales</taxon>
        <taxon>Micromonosporaceae</taxon>
        <taxon>Dactylosporangium</taxon>
    </lineage>
</organism>
<evidence type="ECO:0000256" key="3">
    <source>
        <dbReference type="ARBA" id="ARBA00010869"/>
    </source>
</evidence>
<dbReference type="InterPro" id="IPR000634">
    <property type="entry name" value="Ser/Thr_deHydtase_PyrdxlP-BS"/>
</dbReference>
<dbReference type="SUPFAM" id="SSF53686">
    <property type="entry name" value="Tryptophan synthase beta subunit-like PLP-dependent enzymes"/>
    <property type="match status" value="1"/>
</dbReference>
<proteinExistence type="inferred from homology"/>
<dbReference type="PANTHER" id="PTHR48078:SF6">
    <property type="entry name" value="L-THREONINE DEHYDRATASE CATABOLIC TDCB"/>
    <property type="match status" value="1"/>
</dbReference>
<dbReference type="GO" id="GO:0004794">
    <property type="term" value="F:threonine deaminase activity"/>
    <property type="evidence" value="ECO:0007669"/>
    <property type="project" value="UniProtKB-EC"/>
</dbReference>
<evidence type="ECO:0000256" key="6">
    <source>
        <dbReference type="ARBA" id="ARBA00023239"/>
    </source>
</evidence>
<dbReference type="EMBL" id="BMPI01000005">
    <property type="protein sequence ID" value="GGM14466.1"/>
    <property type="molecule type" value="Genomic_DNA"/>
</dbReference>
<comment type="cofactor">
    <cofactor evidence="2">
        <name>pyridoxal 5'-phosphate</name>
        <dbReference type="ChEBI" id="CHEBI:597326"/>
    </cofactor>
</comment>
<comment type="caution">
    <text evidence="10">The sequence shown here is derived from an EMBL/GenBank/DDBJ whole genome shotgun (WGS) entry which is preliminary data.</text>
</comment>
<evidence type="ECO:0000256" key="8">
    <source>
        <dbReference type="ARBA" id="ARBA00031427"/>
    </source>
</evidence>
<dbReference type="GO" id="GO:0030170">
    <property type="term" value="F:pyridoxal phosphate binding"/>
    <property type="evidence" value="ECO:0007669"/>
    <property type="project" value="InterPro"/>
</dbReference>
<comment type="function">
    <text evidence="7">Catalyzes the anaerobic formation of alpha-ketobutyrate and ammonia from threonine in a two-step reaction. The first step involved a dehydration of threonine and a production of enamine intermediates (aminocrotonate), which tautomerizes to its imine form (iminobutyrate). Both intermediates are unstable and short-lived. The second step is the nonenzymatic hydrolysis of the enamine/imine intermediates to form 2-ketobutyrate and free ammonia. In the low water environment of the cell, the second step is accelerated by RidA.</text>
</comment>
<dbReference type="PROSITE" id="PS00165">
    <property type="entry name" value="DEHYDRATASE_SER_THR"/>
    <property type="match status" value="1"/>
</dbReference>
<dbReference type="Pfam" id="PF00291">
    <property type="entry name" value="PALP"/>
    <property type="match status" value="1"/>
</dbReference>
<keyword evidence="11" id="KW-1185">Reference proteome</keyword>
<dbReference type="GO" id="GO:0006565">
    <property type="term" value="P:L-serine catabolic process"/>
    <property type="evidence" value="ECO:0007669"/>
    <property type="project" value="TreeGrafter"/>
</dbReference>
<dbReference type="NCBIfam" id="NF006094">
    <property type="entry name" value="PRK08246.1"/>
    <property type="match status" value="1"/>
</dbReference>
<comment type="similarity">
    <text evidence="3">Belongs to the serine/threonine dehydratase family.</text>
</comment>
<dbReference type="Proteomes" id="UP000642070">
    <property type="component" value="Unassembled WGS sequence"/>
</dbReference>
<evidence type="ECO:0000313" key="10">
    <source>
        <dbReference type="EMBL" id="GGM14466.1"/>
    </source>
</evidence>
<sequence>MGVDFPNRQDIEDAAARIGAHVRRTPSYEVAPGLWFKLELLQHSGSFKARGAFNRILSAREAGELTDAGVVVASGGNAGLGVAYAAATLGVPAEVFVPVNAPATKVAKLRELGAVVHQHGREYAEAYAASTIRVAETGALFVHAYDQPEIVAGQGTVGLELPDVDTVLVATGGGGLVGGVVAAIGDRITVVAVEPAGAPTLHAALTAGKPVDVVVDSVAGDSLGARRIGTIPFALAVHHGMRSLLVPDEAIVEARRRLWDQYRIVVEHGAATAFAALDAGVYVPAAGERVAVVLCGANTDPATLHAETAHATG</sequence>
<dbReference type="EC" id="4.3.1.19" evidence="4"/>
<evidence type="ECO:0000256" key="5">
    <source>
        <dbReference type="ARBA" id="ARBA00022898"/>
    </source>
</evidence>
<keyword evidence="5" id="KW-0663">Pyridoxal phosphate</keyword>
<reference evidence="10" key="2">
    <citation type="submission" date="2020-09" db="EMBL/GenBank/DDBJ databases">
        <authorList>
            <person name="Sun Q."/>
            <person name="Ohkuma M."/>
        </authorList>
    </citation>
    <scope>NUCLEOTIDE SEQUENCE</scope>
    <source>
        <strain evidence="10">JCM 19831</strain>
    </source>
</reference>
<evidence type="ECO:0000313" key="11">
    <source>
        <dbReference type="Proteomes" id="UP000642070"/>
    </source>
</evidence>
<evidence type="ECO:0000256" key="7">
    <source>
        <dbReference type="ARBA" id="ARBA00025527"/>
    </source>
</evidence>
<dbReference type="InterPro" id="IPR036052">
    <property type="entry name" value="TrpB-like_PALP_sf"/>
</dbReference>
<evidence type="ECO:0000256" key="1">
    <source>
        <dbReference type="ARBA" id="ARBA00001274"/>
    </source>
</evidence>
<dbReference type="GO" id="GO:0003941">
    <property type="term" value="F:L-serine ammonia-lyase activity"/>
    <property type="evidence" value="ECO:0007669"/>
    <property type="project" value="TreeGrafter"/>
</dbReference>
<comment type="catalytic activity">
    <reaction evidence="1">
        <text>L-threonine = 2-oxobutanoate + NH4(+)</text>
        <dbReference type="Rhea" id="RHEA:22108"/>
        <dbReference type="ChEBI" id="CHEBI:16763"/>
        <dbReference type="ChEBI" id="CHEBI:28938"/>
        <dbReference type="ChEBI" id="CHEBI:57926"/>
        <dbReference type="EC" id="4.3.1.19"/>
    </reaction>
</comment>
<reference evidence="10" key="1">
    <citation type="journal article" date="2014" name="Int. J. Syst. Evol. Microbiol.">
        <title>Complete genome sequence of Corynebacterium casei LMG S-19264T (=DSM 44701T), isolated from a smear-ripened cheese.</title>
        <authorList>
            <consortium name="US DOE Joint Genome Institute (JGI-PGF)"/>
            <person name="Walter F."/>
            <person name="Albersmeier A."/>
            <person name="Kalinowski J."/>
            <person name="Ruckert C."/>
        </authorList>
    </citation>
    <scope>NUCLEOTIDE SEQUENCE</scope>
    <source>
        <strain evidence="10">JCM 19831</strain>
    </source>
</reference>
<gene>
    <name evidence="10" type="primary">ilvA</name>
    <name evidence="10" type="ORF">GCM10007977_014480</name>
</gene>
<evidence type="ECO:0000256" key="4">
    <source>
        <dbReference type="ARBA" id="ARBA00012096"/>
    </source>
</evidence>
<accession>A0A917T9E3</accession>
<dbReference type="Gene3D" id="3.40.50.1100">
    <property type="match status" value="2"/>
</dbReference>
<evidence type="ECO:0000259" key="9">
    <source>
        <dbReference type="Pfam" id="PF00291"/>
    </source>
</evidence>
<evidence type="ECO:0000256" key="2">
    <source>
        <dbReference type="ARBA" id="ARBA00001933"/>
    </source>
</evidence>